<dbReference type="EMBL" id="JBEAFC010000014">
    <property type="protein sequence ID" value="KAL1532025.1"/>
    <property type="molecule type" value="Genomic_DNA"/>
</dbReference>
<evidence type="ECO:0000313" key="2">
    <source>
        <dbReference type="Proteomes" id="UP001567538"/>
    </source>
</evidence>
<accession>A0ABD1FKH1</accession>
<organism evidence="1 2">
    <name type="scientific">Salvia divinorum</name>
    <name type="common">Maria pastora</name>
    <name type="synonym">Diviner's sage</name>
    <dbReference type="NCBI Taxonomy" id="28513"/>
    <lineage>
        <taxon>Eukaryota</taxon>
        <taxon>Viridiplantae</taxon>
        <taxon>Streptophyta</taxon>
        <taxon>Embryophyta</taxon>
        <taxon>Tracheophyta</taxon>
        <taxon>Spermatophyta</taxon>
        <taxon>Magnoliopsida</taxon>
        <taxon>eudicotyledons</taxon>
        <taxon>Gunneridae</taxon>
        <taxon>Pentapetalae</taxon>
        <taxon>asterids</taxon>
        <taxon>lamiids</taxon>
        <taxon>Lamiales</taxon>
        <taxon>Lamiaceae</taxon>
        <taxon>Nepetoideae</taxon>
        <taxon>Mentheae</taxon>
        <taxon>Salviinae</taxon>
        <taxon>Salvia</taxon>
        <taxon>Salvia subgen. Calosphace</taxon>
    </lineage>
</organism>
<dbReference type="PANTHER" id="PTHR31479:SF4">
    <property type="entry name" value="FUNGAL LIPASE-LIKE DOMAIN-CONTAINING PROTEIN"/>
    <property type="match status" value="1"/>
</dbReference>
<reference evidence="1 2" key="1">
    <citation type="submission" date="2024-06" db="EMBL/GenBank/DDBJ databases">
        <title>A chromosome level genome sequence of Diviner's sage (Salvia divinorum).</title>
        <authorList>
            <person name="Ford S.A."/>
            <person name="Ro D.-K."/>
            <person name="Ness R.W."/>
            <person name="Phillips M.A."/>
        </authorList>
    </citation>
    <scope>NUCLEOTIDE SEQUENCE [LARGE SCALE GENOMIC DNA]</scope>
    <source>
        <strain evidence="1">SAF-2024a</strain>
        <tissue evidence="1">Leaf</tissue>
    </source>
</reference>
<evidence type="ECO:0000313" key="1">
    <source>
        <dbReference type="EMBL" id="KAL1532025.1"/>
    </source>
</evidence>
<proteinExistence type="predicted"/>
<gene>
    <name evidence="1" type="ORF">AAHA92_32090</name>
</gene>
<dbReference type="Proteomes" id="UP001567538">
    <property type="component" value="Unassembled WGS sequence"/>
</dbReference>
<comment type="caution">
    <text evidence="1">The sequence shown here is derived from an EMBL/GenBank/DDBJ whole genome shotgun (WGS) entry which is preliminary data.</text>
</comment>
<keyword evidence="2" id="KW-1185">Reference proteome</keyword>
<dbReference type="PANTHER" id="PTHR31479">
    <property type="entry name" value="ALPHA/BETA-HYDROLASES SUPERFAMILY PROTEIN"/>
    <property type="match status" value="1"/>
</dbReference>
<dbReference type="AlphaFoldDB" id="A0ABD1FKH1"/>
<name>A0ABD1FKH1_SALDI</name>
<sequence length="164" mass="17903">MAAADKENFALSGPSFLTAVDWNNSNHKRTVAASLIQGVYVLESDRRNGRGGGPLALAPPWWKSFGFDLRRVLIDSRGQYFSAVYEFNSTYYVGQHPPQYVVAFRGKIAKFDGGKTGKAEDLVTALSCMIKNPKASKSFQISFKIGLEASADVISRVGQHPGNV</sequence>
<protein>
    <submittedName>
        <fullName evidence="1">GDSL esterase/lipase-like protein</fullName>
    </submittedName>
</protein>